<gene>
    <name evidence="3" type="ORF">H6B30_10840</name>
</gene>
<dbReference type="InterPro" id="IPR013830">
    <property type="entry name" value="SGNH_hydro"/>
</dbReference>
<dbReference type="AlphaFoldDB" id="A0A938WMZ4"/>
<feature type="domain" description="SGNH hydrolase-type esterase" evidence="2">
    <location>
        <begin position="278"/>
        <end position="437"/>
    </location>
</feature>
<feature type="transmembrane region" description="Helical" evidence="1">
    <location>
        <begin position="7"/>
        <end position="28"/>
    </location>
</feature>
<evidence type="ECO:0000256" key="1">
    <source>
        <dbReference type="SAM" id="Phobius"/>
    </source>
</evidence>
<keyword evidence="1" id="KW-1133">Transmembrane helix</keyword>
<dbReference type="Pfam" id="PF13472">
    <property type="entry name" value="Lipase_GDSL_2"/>
    <property type="match status" value="1"/>
</dbReference>
<sequence>MNQCSRAFVLTGLVVAILLAMHMLPTLYVNDIELRHVNILSDVLPEPYGTDGATAEVVAPPVPPAPVAVADSDSTAARVEEVHPDGVTMIADYSAGEAGGMDHFYHMLAGAGAAGRPVRIAYFGDSFIEGDILTCDLREKLQQAFGGNGVGWVDCGSKINGFRRTITQNFGGFVEYEVVKKPYSHKVEGINQRYFIPSEGAFVTTKGTTYKPHSASWQVARLFLRTDTTLTVTAQTGNGRRHTYNVKSSPSVQMFTMADTTNSISYSFTGVGRDTYVYGMALESAGGVVLDNFSMRGSAGYTLANIPQQTLRDFARLRPYDLIVLHFGLNVLNEKSQIANYKAYTKRMQKAVDNLRQAFPEASILIVSVPDRDQRTAAGIRTMNGVESLAAYQQLMASECRVAYFNLFEAMGGRESMKAMVDKGWANKDYTHLSFAGGKHVANYIFESFMAGFENYKRRNNIK</sequence>
<dbReference type="GO" id="GO:0016788">
    <property type="term" value="F:hydrolase activity, acting on ester bonds"/>
    <property type="evidence" value="ECO:0007669"/>
    <property type="project" value="UniProtKB-ARBA"/>
</dbReference>
<organism evidence="3 4">
    <name type="scientific">Marseilla massiliensis</name>
    <dbReference type="NCBI Taxonomy" id="1841864"/>
    <lineage>
        <taxon>Bacteria</taxon>
        <taxon>Pseudomonadati</taxon>
        <taxon>Bacteroidota</taxon>
        <taxon>Bacteroidia</taxon>
        <taxon>Bacteroidales</taxon>
        <taxon>Prevotellaceae</taxon>
        <taxon>Marseilla</taxon>
    </lineage>
</organism>
<reference evidence="3 4" key="1">
    <citation type="journal article" date="2021" name="Sci. Rep.">
        <title>The distribution of antibiotic resistance genes in chicken gut microbiota commensals.</title>
        <authorList>
            <person name="Juricova H."/>
            <person name="Matiasovicova J."/>
            <person name="Kubasova T."/>
            <person name="Cejkova D."/>
            <person name="Rychlik I."/>
        </authorList>
    </citation>
    <scope>NUCLEOTIDE SEQUENCE [LARGE SCALE GENOMIC DNA]</scope>
    <source>
        <strain evidence="3 4">An819</strain>
    </source>
</reference>
<name>A0A938WMZ4_9BACT</name>
<protein>
    <recommendedName>
        <fullName evidence="2">SGNH hydrolase-type esterase domain-containing protein</fullName>
    </recommendedName>
</protein>
<dbReference type="EMBL" id="JACJJL010000018">
    <property type="protein sequence ID" value="MBM6662239.1"/>
    <property type="molecule type" value="Genomic_DNA"/>
</dbReference>
<dbReference type="Gene3D" id="2.60.120.1360">
    <property type="match status" value="1"/>
</dbReference>
<proteinExistence type="predicted"/>
<keyword evidence="4" id="KW-1185">Reference proteome</keyword>
<keyword evidence="1" id="KW-0812">Transmembrane</keyword>
<evidence type="ECO:0000313" key="3">
    <source>
        <dbReference type="EMBL" id="MBM6662239.1"/>
    </source>
</evidence>
<evidence type="ECO:0000313" key="4">
    <source>
        <dbReference type="Proteomes" id="UP000764045"/>
    </source>
</evidence>
<dbReference type="InterPro" id="IPR036514">
    <property type="entry name" value="SGNH_hydro_sf"/>
</dbReference>
<comment type="caution">
    <text evidence="3">The sequence shown here is derived from an EMBL/GenBank/DDBJ whole genome shotgun (WGS) entry which is preliminary data.</text>
</comment>
<dbReference type="RefSeq" id="WP_205110501.1">
    <property type="nucleotide sequence ID" value="NZ_JACJJL010000018.1"/>
</dbReference>
<evidence type="ECO:0000259" key="2">
    <source>
        <dbReference type="Pfam" id="PF13472"/>
    </source>
</evidence>
<dbReference type="SUPFAM" id="SSF52266">
    <property type="entry name" value="SGNH hydrolase"/>
    <property type="match status" value="1"/>
</dbReference>
<dbReference type="Proteomes" id="UP000764045">
    <property type="component" value="Unassembled WGS sequence"/>
</dbReference>
<keyword evidence="1" id="KW-0472">Membrane</keyword>
<accession>A0A938WMZ4</accession>
<dbReference type="Gene3D" id="3.40.50.1110">
    <property type="entry name" value="SGNH hydrolase"/>
    <property type="match status" value="1"/>
</dbReference>